<feature type="compositionally biased region" description="Low complexity" evidence="18">
    <location>
        <begin position="191"/>
        <end position="205"/>
    </location>
</feature>
<dbReference type="InterPro" id="IPR039577">
    <property type="entry name" value="Rad18"/>
</dbReference>
<feature type="domain" description="SAP" evidence="20">
    <location>
        <begin position="284"/>
        <end position="318"/>
    </location>
</feature>
<evidence type="ECO:0000256" key="16">
    <source>
        <dbReference type="PROSITE-ProRule" id="PRU00175"/>
    </source>
</evidence>
<keyword evidence="13 17" id="KW-0238">DNA-binding</keyword>
<dbReference type="Pfam" id="PF00097">
    <property type="entry name" value="zf-C3HC4"/>
    <property type="match status" value="1"/>
</dbReference>
<protein>
    <recommendedName>
        <fullName evidence="6 17">Postreplication repair E3 ubiquitin-protein ligase RAD18</fullName>
        <ecNumber evidence="5 17">2.3.2.27</ecNumber>
    </recommendedName>
    <alternativeName>
        <fullName evidence="17">RING-type E3 ubiquitin transferase RAD18</fullName>
    </alternativeName>
</protein>
<feature type="compositionally biased region" description="Polar residues" evidence="18">
    <location>
        <begin position="389"/>
        <end position="406"/>
    </location>
</feature>
<evidence type="ECO:0000256" key="10">
    <source>
        <dbReference type="ARBA" id="ARBA00022771"/>
    </source>
</evidence>
<comment type="function">
    <text evidence="17">E3 RING-finger protein, member of the UBC2/RAD6 epistasis group. Associates to the E2 ubiquitin conjugating enzyme UBC2/RAD6 to form the UBC2-RAD18 ubiquitin ligase complex involved in postreplicative repair (PRR) of damaged DNA.</text>
</comment>
<dbReference type="EC" id="2.3.2.27" evidence="5 17"/>
<dbReference type="NCBIfam" id="TIGR00599">
    <property type="entry name" value="rad18"/>
    <property type="match status" value="1"/>
</dbReference>
<dbReference type="PROSITE" id="PS00518">
    <property type="entry name" value="ZF_RING_1"/>
    <property type="match status" value="1"/>
</dbReference>
<dbReference type="Proteomes" id="UP000094385">
    <property type="component" value="Unassembled WGS sequence"/>
</dbReference>
<feature type="compositionally biased region" description="Basic and acidic residues" evidence="18">
    <location>
        <begin position="407"/>
        <end position="424"/>
    </location>
</feature>
<evidence type="ECO:0000256" key="8">
    <source>
        <dbReference type="ARBA" id="ARBA00022723"/>
    </source>
</evidence>
<keyword evidence="11 17" id="KW-0833">Ubl conjugation pathway</keyword>
<evidence type="ECO:0000313" key="21">
    <source>
        <dbReference type="EMBL" id="ODQ71946.1"/>
    </source>
</evidence>
<dbReference type="InterPro" id="IPR013083">
    <property type="entry name" value="Znf_RING/FYVE/PHD"/>
</dbReference>
<feature type="compositionally biased region" description="Polar residues" evidence="18">
    <location>
        <begin position="248"/>
        <end position="269"/>
    </location>
</feature>
<keyword evidence="15 17" id="KW-0539">Nucleus</keyword>
<dbReference type="PANTHER" id="PTHR14134">
    <property type="entry name" value="E3 UBIQUITIN-PROTEIN LIGASE RAD18"/>
    <property type="match status" value="1"/>
</dbReference>
<keyword evidence="10 16" id="KW-0863">Zinc-finger</keyword>
<evidence type="ECO:0000256" key="11">
    <source>
        <dbReference type="ARBA" id="ARBA00022786"/>
    </source>
</evidence>
<dbReference type="SUPFAM" id="SSF57850">
    <property type="entry name" value="RING/U-box"/>
    <property type="match status" value="1"/>
</dbReference>
<dbReference type="PROSITE" id="PS50089">
    <property type="entry name" value="ZF_RING_2"/>
    <property type="match status" value="1"/>
</dbReference>
<dbReference type="PROSITE" id="PS50800">
    <property type="entry name" value="SAP"/>
    <property type="match status" value="1"/>
</dbReference>
<feature type="region of interest" description="Disordered" evidence="18">
    <location>
        <begin position="243"/>
        <end position="274"/>
    </location>
</feature>
<name>A0A1E3Q2Q4_LIPST</name>
<evidence type="ECO:0000256" key="15">
    <source>
        <dbReference type="ARBA" id="ARBA00023242"/>
    </source>
</evidence>
<dbReference type="InterPro" id="IPR004580">
    <property type="entry name" value="Rad18_fungi"/>
</dbReference>
<organism evidence="21 22">
    <name type="scientific">Lipomyces starkeyi NRRL Y-11557</name>
    <dbReference type="NCBI Taxonomy" id="675824"/>
    <lineage>
        <taxon>Eukaryota</taxon>
        <taxon>Fungi</taxon>
        <taxon>Dikarya</taxon>
        <taxon>Ascomycota</taxon>
        <taxon>Saccharomycotina</taxon>
        <taxon>Lipomycetes</taxon>
        <taxon>Lipomycetales</taxon>
        <taxon>Lipomycetaceae</taxon>
        <taxon>Lipomyces</taxon>
    </lineage>
</organism>
<evidence type="ECO:0000256" key="1">
    <source>
        <dbReference type="ARBA" id="ARBA00000900"/>
    </source>
</evidence>
<dbReference type="AlphaFoldDB" id="A0A1E3Q2Q4"/>
<dbReference type="Gene3D" id="3.30.40.10">
    <property type="entry name" value="Zinc/RING finger domain, C3HC4 (zinc finger)"/>
    <property type="match status" value="1"/>
</dbReference>
<dbReference type="InterPro" id="IPR001841">
    <property type="entry name" value="Znf_RING"/>
</dbReference>
<dbReference type="GO" id="GO:0097505">
    <property type="term" value="C:Rad6-Rad18 complex"/>
    <property type="evidence" value="ECO:0007669"/>
    <property type="project" value="TreeGrafter"/>
</dbReference>
<proteinExistence type="inferred from homology"/>
<dbReference type="SMART" id="SM00513">
    <property type="entry name" value="SAP"/>
    <property type="match status" value="1"/>
</dbReference>
<comment type="subcellular location">
    <subcellularLocation>
        <location evidence="2 17">Nucleus</location>
    </subcellularLocation>
</comment>
<dbReference type="GO" id="GO:0003697">
    <property type="term" value="F:single-stranded DNA binding"/>
    <property type="evidence" value="ECO:0007669"/>
    <property type="project" value="UniProtKB-UniRule"/>
</dbReference>
<evidence type="ECO:0000256" key="14">
    <source>
        <dbReference type="ARBA" id="ARBA00023204"/>
    </source>
</evidence>
<feature type="region of interest" description="Disordered" evidence="18">
    <location>
        <begin position="118"/>
        <end position="205"/>
    </location>
</feature>
<dbReference type="GO" id="GO:0061630">
    <property type="term" value="F:ubiquitin protein ligase activity"/>
    <property type="evidence" value="ECO:0007669"/>
    <property type="project" value="UniProtKB-UniRule"/>
</dbReference>
<evidence type="ECO:0000256" key="18">
    <source>
        <dbReference type="SAM" id="MobiDB-lite"/>
    </source>
</evidence>
<evidence type="ECO:0000313" key="22">
    <source>
        <dbReference type="Proteomes" id="UP000094385"/>
    </source>
</evidence>
<dbReference type="GO" id="GO:0006281">
    <property type="term" value="P:DNA repair"/>
    <property type="evidence" value="ECO:0007669"/>
    <property type="project" value="UniProtKB-KW"/>
</dbReference>
<dbReference type="OrthoDB" id="9049620at2759"/>
<gene>
    <name evidence="21" type="ORF">LIPSTDRAFT_4312</name>
</gene>
<dbReference type="PANTHER" id="PTHR14134:SF2">
    <property type="entry name" value="E3 UBIQUITIN-PROTEIN LIGASE RAD18"/>
    <property type="match status" value="1"/>
</dbReference>
<evidence type="ECO:0000256" key="6">
    <source>
        <dbReference type="ARBA" id="ARBA00015551"/>
    </source>
</evidence>
<evidence type="ECO:0000256" key="4">
    <source>
        <dbReference type="ARBA" id="ARBA00009506"/>
    </source>
</evidence>
<keyword evidence="7 17" id="KW-0808">Transferase</keyword>
<evidence type="ECO:0000259" key="20">
    <source>
        <dbReference type="PROSITE" id="PS50800"/>
    </source>
</evidence>
<dbReference type="GO" id="GO:0005634">
    <property type="term" value="C:nucleus"/>
    <property type="evidence" value="ECO:0007669"/>
    <property type="project" value="UniProtKB-SubCell"/>
</dbReference>
<keyword evidence="8 17" id="KW-0479">Metal-binding</keyword>
<dbReference type="InterPro" id="IPR017907">
    <property type="entry name" value="Znf_RING_CS"/>
</dbReference>
<evidence type="ECO:0000259" key="19">
    <source>
        <dbReference type="PROSITE" id="PS50089"/>
    </source>
</evidence>
<reference evidence="21 22" key="1">
    <citation type="journal article" date="2016" name="Proc. Natl. Acad. Sci. U.S.A.">
        <title>Comparative genomics of biotechnologically important yeasts.</title>
        <authorList>
            <person name="Riley R."/>
            <person name="Haridas S."/>
            <person name="Wolfe K.H."/>
            <person name="Lopes M.R."/>
            <person name="Hittinger C.T."/>
            <person name="Goeker M."/>
            <person name="Salamov A.A."/>
            <person name="Wisecaver J.H."/>
            <person name="Long T.M."/>
            <person name="Calvey C.H."/>
            <person name="Aerts A.L."/>
            <person name="Barry K.W."/>
            <person name="Choi C."/>
            <person name="Clum A."/>
            <person name="Coughlan A.Y."/>
            <person name="Deshpande S."/>
            <person name="Douglass A.P."/>
            <person name="Hanson S.J."/>
            <person name="Klenk H.-P."/>
            <person name="LaButti K.M."/>
            <person name="Lapidus A."/>
            <person name="Lindquist E.A."/>
            <person name="Lipzen A.M."/>
            <person name="Meier-Kolthoff J.P."/>
            <person name="Ohm R.A."/>
            <person name="Otillar R.P."/>
            <person name="Pangilinan J.L."/>
            <person name="Peng Y."/>
            <person name="Rokas A."/>
            <person name="Rosa C.A."/>
            <person name="Scheuner C."/>
            <person name="Sibirny A.A."/>
            <person name="Slot J.C."/>
            <person name="Stielow J.B."/>
            <person name="Sun H."/>
            <person name="Kurtzman C.P."/>
            <person name="Blackwell M."/>
            <person name="Grigoriev I.V."/>
            <person name="Jeffries T.W."/>
        </authorList>
    </citation>
    <scope>NUCLEOTIDE SEQUENCE [LARGE SCALE GENOMIC DNA]</scope>
    <source>
        <strain evidence="21 22">NRRL Y-11557</strain>
    </source>
</reference>
<keyword evidence="9 17" id="KW-0227">DNA damage</keyword>
<dbReference type="FunFam" id="3.30.40.10:FF:000172">
    <property type="entry name" value="E3 ubiquitin-protein ligase RAD18"/>
    <property type="match status" value="1"/>
</dbReference>
<evidence type="ECO:0000256" key="2">
    <source>
        <dbReference type="ARBA" id="ARBA00004123"/>
    </source>
</evidence>
<evidence type="ECO:0000256" key="9">
    <source>
        <dbReference type="ARBA" id="ARBA00022763"/>
    </source>
</evidence>
<feature type="domain" description="RING-type" evidence="19">
    <location>
        <begin position="27"/>
        <end position="70"/>
    </location>
</feature>
<sequence>MDEISDPSDWTGTRLPSLLILDASLRCRICKDFFKSPFMTECAHTFCSLCIRKCIASTPTSETACCPICRAPVLEIRLRRNQVVEDLVEWFENARAAIMTAAKAEPVVISVPVTSADSERVSSSERRGRKRRRDSVDEKPSTSVTPESGDSAPRRAVRRGSRKVSYEVKLDIGDESEDEAAPFDLGKKPDAGSSASANGDSSFIIIDDDGNPDGLVPCPVCNVVMTPQEVQIHLDDCFKEQEAKETRTNQSASSKSNGPIRTLQSQPLSKMSKKPLQRLPKLQYDLFNDSKLRSKLVELGLPAYGTRVQLQQRHTEWVSLWNANADSNNPKTKRQLLRDLNDWESNLTKYAVQKISADDLSAWGKSHSNAFDDLIARAKKNVQKKLDPEQQQGASRTVEVNVQSQYERQDSAPEELKKVDGIDQKVNGRTEERMDYGCDVLTDTLITQPVSSDAIM</sequence>
<keyword evidence="12 17" id="KW-0862">Zinc</keyword>
<dbReference type="GO" id="GO:0006301">
    <property type="term" value="P:DNA damage tolerance"/>
    <property type="evidence" value="ECO:0007669"/>
    <property type="project" value="InterPro"/>
</dbReference>
<dbReference type="GO" id="GO:0006513">
    <property type="term" value="P:protein monoubiquitination"/>
    <property type="evidence" value="ECO:0007669"/>
    <property type="project" value="InterPro"/>
</dbReference>
<evidence type="ECO:0000256" key="7">
    <source>
        <dbReference type="ARBA" id="ARBA00022679"/>
    </source>
</evidence>
<dbReference type="InterPro" id="IPR018957">
    <property type="entry name" value="Znf_C3HC4_RING-type"/>
</dbReference>
<evidence type="ECO:0000256" key="17">
    <source>
        <dbReference type="RuleBase" id="RU368093"/>
    </source>
</evidence>
<comment type="pathway">
    <text evidence="3 17">Protein modification; protein ubiquitination.</text>
</comment>
<dbReference type="STRING" id="675824.A0A1E3Q2Q4"/>
<evidence type="ECO:0000256" key="3">
    <source>
        <dbReference type="ARBA" id="ARBA00004906"/>
    </source>
</evidence>
<accession>A0A1E3Q2Q4</accession>
<evidence type="ECO:0000256" key="13">
    <source>
        <dbReference type="ARBA" id="ARBA00023125"/>
    </source>
</evidence>
<dbReference type="EMBL" id="KV454296">
    <property type="protein sequence ID" value="ODQ71946.1"/>
    <property type="molecule type" value="Genomic_DNA"/>
</dbReference>
<dbReference type="SMART" id="SM00184">
    <property type="entry name" value="RING"/>
    <property type="match status" value="1"/>
</dbReference>
<keyword evidence="22" id="KW-1185">Reference proteome</keyword>
<dbReference type="UniPathway" id="UPA00143"/>
<dbReference type="InterPro" id="IPR003034">
    <property type="entry name" value="SAP_dom"/>
</dbReference>
<dbReference type="GO" id="GO:0008270">
    <property type="term" value="F:zinc ion binding"/>
    <property type="evidence" value="ECO:0007669"/>
    <property type="project" value="UniProtKB-KW"/>
</dbReference>
<feature type="region of interest" description="Disordered" evidence="18">
    <location>
        <begin position="382"/>
        <end position="424"/>
    </location>
</feature>
<evidence type="ECO:0000256" key="12">
    <source>
        <dbReference type="ARBA" id="ARBA00022833"/>
    </source>
</evidence>
<keyword evidence="14 17" id="KW-0234">DNA repair</keyword>
<comment type="subunit">
    <text evidence="17">Interacts with E2 UBC2, forming a complex with ubiquitin ligase activity.</text>
</comment>
<comment type="similarity">
    <text evidence="4 17">Belongs to the RAD18 family.</text>
</comment>
<comment type="catalytic activity">
    <reaction evidence="1 17">
        <text>S-ubiquitinyl-[E2 ubiquitin-conjugating enzyme]-L-cysteine + [acceptor protein]-L-lysine = [E2 ubiquitin-conjugating enzyme]-L-cysteine + N(6)-ubiquitinyl-[acceptor protein]-L-lysine.</text>
        <dbReference type="EC" id="2.3.2.27"/>
    </reaction>
</comment>
<evidence type="ECO:0000256" key="5">
    <source>
        <dbReference type="ARBA" id="ARBA00012483"/>
    </source>
</evidence>